<dbReference type="OrthoDB" id="9811889at2"/>
<feature type="transmembrane region" description="Helical" evidence="6">
    <location>
        <begin position="90"/>
        <end position="108"/>
    </location>
</feature>
<dbReference type="EMBL" id="CP032157">
    <property type="protein sequence ID" value="AXY75899.1"/>
    <property type="molecule type" value="Genomic_DNA"/>
</dbReference>
<dbReference type="InterPro" id="IPR001789">
    <property type="entry name" value="Sig_transdc_resp-reg_receiver"/>
</dbReference>
<feature type="transmembrane region" description="Helical" evidence="6">
    <location>
        <begin position="33"/>
        <end position="53"/>
    </location>
</feature>
<name>A0A3B7MRF9_9BACT</name>
<protein>
    <recommendedName>
        <fullName evidence="2">histidine kinase</fullName>
        <ecNumber evidence="2">2.7.13.3</ecNumber>
    </recommendedName>
</protein>
<dbReference type="Pfam" id="PF13426">
    <property type="entry name" value="PAS_9"/>
    <property type="match status" value="1"/>
</dbReference>
<dbReference type="CDD" id="cd00130">
    <property type="entry name" value="PAS"/>
    <property type="match status" value="1"/>
</dbReference>
<dbReference type="GO" id="GO:0000155">
    <property type="term" value="F:phosphorelay sensor kinase activity"/>
    <property type="evidence" value="ECO:0007669"/>
    <property type="project" value="InterPro"/>
</dbReference>
<dbReference type="Gene3D" id="1.10.287.130">
    <property type="match status" value="1"/>
</dbReference>
<dbReference type="Gene3D" id="3.30.565.10">
    <property type="entry name" value="Histidine kinase-like ATPase, C-terminal domain"/>
    <property type="match status" value="1"/>
</dbReference>
<keyword evidence="3 5" id="KW-0597">Phosphoprotein</keyword>
<accession>A0A3B7MRF9</accession>
<dbReference type="SMART" id="SM00387">
    <property type="entry name" value="HATPase_c"/>
    <property type="match status" value="1"/>
</dbReference>
<dbReference type="Pfam" id="PF00512">
    <property type="entry name" value="HisKA"/>
    <property type="match status" value="1"/>
</dbReference>
<sequence length="711" mass="81171">MKQKLLYLGWSIYRDIVFSGLQEGITKDQRKKIIGFNQFILLALLVNFFSVVSYFYHKLYISALINITSAYFFLLAFYFGSRRKLETGRIIAVVNLNLYLIVISYIEGLKAGEYLFYFPYFLVLTFVVSIRRNSRELFIVYTITVIASLICLKLSPYTNTVQVINDALYTRLYSSNLVISLCMTIIFSYSILRVNKDNEVAIMQEKKFGDTIFNTSLDGVFIIFSQSGIIASCNHRALELFDVQEKREIEGSHVENWFDEDHVRRFNSIERTVSDGTQSWQGELAFTTQKGRTFHGYVSLAPFSYKDIRYTKISILDVSHVKMTEFELMKAKEKAEVAAKAKSRFLSNMSHELRTPLNGIIGASNLLVQEEHLPSQKAHLDILKFSSEHMMMLINDILDYNKIEAGKLELAEAPVNIKEFIQQVSTQFASQVKARGLEFKTDIDDRLNAEFITDETRLNQVLSNLLSNAIKFTHAGKITLAVRKLFASSTKATIQFIVMDTGIGIPRNKHREIFETFTQADVNTTRKYGGTGLGLAITKKIVNKFNSDLLLESEEGKGSAFHFTVELKINESRPRYIHEENISQLTQLPGVRVLIAEDNPVNLAIARRFLAKWGIEVSEAANGREAVDKFRKQEFDLLLIDLEMPEMDGATALREIRKLNNNIPVVAFTAAVYDNMQEDLLQKGFTDFIHKPFRPVELHAKINYLVAALRA</sequence>
<evidence type="ECO:0000256" key="1">
    <source>
        <dbReference type="ARBA" id="ARBA00000085"/>
    </source>
</evidence>
<organism evidence="9 10">
    <name type="scientific">Paraflavitalea soli</name>
    <dbReference type="NCBI Taxonomy" id="2315862"/>
    <lineage>
        <taxon>Bacteria</taxon>
        <taxon>Pseudomonadati</taxon>
        <taxon>Bacteroidota</taxon>
        <taxon>Chitinophagia</taxon>
        <taxon>Chitinophagales</taxon>
        <taxon>Chitinophagaceae</taxon>
        <taxon>Paraflavitalea</taxon>
    </lineage>
</organism>
<dbReference type="Proteomes" id="UP000263900">
    <property type="component" value="Chromosome"/>
</dbReference>
<evidence type="ECO:0000313" key="9">
    <source>
        <dbReference type="EMBL" id="AXY75899.1"/>
    </source>
</evidence>
<dbReference type="Pfam" id="PF02518">
    <property type="entry name" value="HATPase_c"/>
    <property type="match status" value="1"/>
</dbReference>
<dbReference type="SMART" id="SM00448">
    <property type="entry name" value="REC"/>
    <property type="match status" value="1"/>
</dbReference>
<evidence type="ECO:0000256" key="5">
    <source>
        <dbReference type="PROSITE-ProRule" id="PRU00169"/>
    </source>
</evidence>
<feature type="transmembrane region" description="Helical" evidence="6">
    <location>
        <begin position="59"/>
        <end position="78"/>
    </location>
</feature>
<feature type="transmembrane region" description="Helical" evidence="6">
    <location>
        <begin position="137"/>
        <end position="155"/>
    </location>
</feature>
<dbReference type="InterPro" id="IPR000014">
    <property type="entry name" value="PAS"/>
</dbReference>
<dbReference type="SUPFAM" id="SSF55874">
    <property type="entry name" value="ATPase domain of HSP90 chaperone/DNA topoisomerase II/histidine kinase"/>
    <property type="match status" value="1"/>
</dbReference>
<dbReference type="NCBIfam" id="TIGR00229">
    <property type="entry name" value="sensory_box"/>
    <property type="match status" value="1"/>
</dbReference>
<dbReference type="PANTHER" id="PTHR45339:SF1">
    <property type="entry name" value="HYBRID SIGNAL TRANSDUCTION HISTIDINE KINASE J"/>
    <property type="match status" value="1"/>
</dbReference>
<keyword evidence="10" id="KW-1185">Reference proteome</keyword>
<dbReference type="Gene3D" id="3.40.50.2300">
    <property type="match status" value="1"/>
</dbReference>
<evidence type="ECO:0000313" key="10">
    <source>
        <dbReference type="Proteomes" id="UP000263900"/>
    </source>
</evidence>
<dbReference type="SUPFAM" id="SSF47384">
    <property type="entry name" value="Homodimeric domain of signal transducing histidine kinase"/>
    <property type="match status" value="1"/>
</dbReference>
<feature type="transmembrane region" description="Helical" evidence="6">
    <location>
        <begin position="212"/>
        <end position="231"/>
    </location>
</feature>
<dbReference type="PROSITE" id="PS50110">
    <property type="entry name" value="RESPONSE_REGULATORY"/>
    <property type="match status" value="1"/>
</dbReference>
<dbReference type="PRINTS" id="PR00344">
    <property type="entry name" value="BCTRLSENSOR"/>
</dbReference>
<feature type="transmembrane region" description="Helical" evidence="6">
    <location>
        <begin position="114"/>
        <end position="130"/>
    </location>
</feature>
<keyword evidence="4" id="KW-0902">Two-component regulatory system</keyword>
<evidence type="ECO:0000256" key="3">
    <source>
        <dbReference type="ARBA" id="ARBA00022553"/>
    </source>
</evidence>
<feature type="transmembrane region" description="Helical" evidence="6">
    <location>
        <begin position="175"/>
        <end position="192"/>
    </location>
</feature>
<dbReference type="FunFam" id="3.30.565.10:FF:000010">
    <property type="entry name" value="Sensor histidine kinase RcsC"/>
    <property type="match status" value="1"/>
</dbReference>
<keyword evidence="6" id="KW-1133">Transmembrane helix</keyword>
<dbReference type="AlphaFoldDB" id="A0A3B7MRF9"/>
<dbReference type="InterPro" id="IPR003594">
    <property type="entry name" value="HATPase_dom"/>
</dbReference>
<evidence type="ECO:0000256" key="2">
    <source>
        <dbReference type="ARBA" id="ARBA00012438"/>
    </source>
</evidence>
<dbReference type="RefSeq" id="WP_119051780.1">
    <property type="nucleotide sequence ID" value="NZ_CP032157.1"/>
</dbReference>
<dbReference type="InterPro" id="IPR011006">
    <property type="entry name" value="CheY-like_superfamily"/>
</dbReference>
<dbReference type="SUPFAM" id="SSF55785">
    <property type="entry name" value="PYP-like sensor domain (PAS domain)"/>
    <property type="match status" value="1"/>
</dbReference>
<dbReference type="SMART" id="SM00388">
    <property type="entry name" value="HisKA"/>
    <property type="match status" value="1"/>
</dbReference>
<feature type="domain" description="Histidine kinase" evidence="7">
    <location>
        <begin position="348"/>
        <end position="569"/>
    </location>
</feature>
<feature type="domain" description="Response regulatory" evidence="8">
    <location>
        <begin position="592"/>
        <end position="706"/>
    </location>
</feature>
<comment type="catalytic activity">
    <reaction evidence="1">
        <text>ATP + protein L-histidine = ADP + protein N-phospho-L-histidine.</text>
        <dbReference type="EC" id="2.7.13.3"/>
    </reaction>
</comment>
<dbReference type="InterPro" id="IPR003661">
    <property type="entry name" value="HisK_dim/P_dom"/>
</dbReference>
<dbReference type="InterPro" id="IPR004358">
    <property type="entry name" value="Sig_transdc_His_kin-like_C"/>
</dbReference>
<evidence type="ECO:0000259" key="8">
    <source>
        <dbReference type="PROSITE" id="PS50110"/>
    </source>
</evidence>
<dbReference type="InterPro" id="IPR035965">
    <property type="entry name" value="PAS-like_dom_sf"/>
</dbReference>
<dbReference type="EC" id="2.7.13.3" evidence="2"/>
<dbReference type="CDD" id="cd16922">
    <property type="entry name" value="HATPase_EvgS-ArcB-TorS-like"/>
    <property type="match status" value="1"/>
</dbReference>
<dbReference type="CDD" id="cd00082">
    <property type="entry name" value="HisKA"/>
    <property type="match status" value="1"/>
</dbReference>
<reference evidence="9 10" key="1">
    <citation type="submission" date="2018-09" db="EMBL/GenBank/DDBJ databases">
        <title>Genome sequencing of strain 6GH32-13.</title>
        <authorList>
            <person name="Weon H.-Y."/>
            <person name="Heo J."/>
            <person name="Kwon S.-W."/>
        </authorList>
    </citation>
    <scope>NUCLEOTIDE SEQUENCE [LARGE SCALE GENOMIC DNA]</scope>
    <source>
        <strain evidence="9 10">5GH32-13</strain>
    </source>
</reference>
<gene>
    <name evidence="9" type="ORF">D3H65_18780</name>
</gene>
<evidence type="ECO:0000256" key="4">
    <source>
        <dbReference type="ARBA" id="ARBA00023012"/>
    </source>
</evidence>
<feature type="modified residue" description="4-aspartylphosphate" evidence="5">
    <location>
        <position position="641"/>
    </location>
</feature>
<dbReference type="SUPFAM" id="SSF52172">
    <property type="entry name" value="CheY-like"/>
    <property type="match status" value="1"/>
</dbReference>
<dbReference type="PROSITE" id="PS50109">
    <property type="entry name" value="HIS_KIN"/>
    <property type="match status" value="1"/>
</dbReference>
<dbReference type="Pfam" id="PF00072">
    <property type="entry name" value="Response_reg"/>
    <property type="match status" value="1"/>
</dbReference>
<dbReference type="InterPro" id="IPR005467">
    <property type="entry name" value="His_kinase_dom"/>
</dbReference>
<evidence type="ECO:0000259" key="7">
    <source>
        <dbReference type="PROSITE" id="PS50109"/>
    </source>
</evidence>
<keyword evidence="6" id="KW-0472">Membrane</keyword>
<dbReference type="Gene3D" id="3.30.450.20">
    <property type="entry name" value="PAS domain"/>
    <property type="match status" value="1"/>
</dbReference>
<keyword evidence="6" id="KW-0812">Transmembrane</keyword>
<dbReference type="InterPro" id="IPR036890">
    <property type="entry name" value="HATPase_C_sf"/>
</dbReference>
<evidence type="ECO:0000256" key="6">
    <source>
        <dbReference type="SAM" id="Phobius"/>
    </source>
</evidence>
<dbReference type="InterPro" id="IPR036097">
    <property type="entry name" value="HisK_dim/P_sf"/>
</dbReference>
<dbReference type="PANTHER" id="PTHR45339">
    <property type="entry name" value="HYBRID SIGNAL TRANSDUCTION HISTIDINE KINASE J"/>
    <property type="match status" value="1"/>
</dbReference>
<proteinExistence type="predicted"/>
<dbReference type="KEGG" id="pseg:D3H65_18780"/>
<dbReference type="CDD" id="cd17546">
    <property type="entry name" value="REC_hyHK_CKI1_RcsC-like"/>
    <property type="match status" value="1"/>
</dbReference>